<protein>
    <submittedName>
        <fullName evidence="2">Uncharacterized protein</fullName>
    </submittedName>
</protein>
<feature type="region of interest" description="Disordered" evidence="1">
    <location>
        <begin position="112"/>
        <end position="131"/>
    </location>
</feature>
<dbReference type="Proteomes" id="UP001218218">
    <property type="component" value="Unassembled WGS sequence"/>
</dbReference>
<keyword evidence="3" id="KW-1185">Reference proteome</keyword>
<feature type="compositionally biased region" description="Low complexity" evidence="1">
    <location>
        <begin position="559"/>
        <end position="569"/>
    </location>
</feature>
<evidence type="ECO:0000313" key="2">
    <source>
        <dbReference type="EMBL" id="KAJ7301345.1"/>
    </source>
</evidence>
<comment type="caution">
    <text evidence="2">The sequence shown here is derived from an EMBL/GenBank/DDBJ whole genome shotgun (WGS) entry which is preliminary data.</text>
</comment>
<evidence type="ECO:0000313" key="3">
    <source>
        <dbReference type="Proteomes" id="UP001218218"/>
    </source>
</evidence>
<evidence type="ECO:0000256" key="1">
    <source>
        <dbReference type="SAM" id="MobiDB-lite"/>
    </source>
</evidence>
<gene>
    <name evidence="2" type="ORF">DFH08DRAFT_993809</name>
</gene>
<organism evidence="2 3">
    <name type="scientific">Mycena albidolilacea</name>
    <dbReference type="NCBI Taxonomy" id="1033008"/>
    <lineage>
        <taxon>Eukaryota</taxon>
        <taxon>Fungi</taxon>
        <taxon>Dikarya</taxon>
        <taxon>Basidiomycota</taxon>
        <taxon>Agaricomycotina</taxon>
        <taxon>Agaricomycetes</taxon>
        <taxon>Agaricomycetidae</taxon>
        <taxon>Agaricales</taxon>
        <taxon>Marasmiineae</taxon>
        <taxon>Mycenaceae</taxon>
        <taxon>Mycena</taxon>
    </lineage>
</organism>
<reference evidence="2" key="1">
    <citation type="submission" date="2023-03" db="EMBL/GenBank/DDBJ databases">
        <title>Massive genome expansion in bonnet fungi (Mycena s.s.) driven by repeated elements and novel gene families across ecological guilds.</title>
        <authorList>
            <consortium name="Lawrence Berkeley National Laboratory"/>
            <person name="Harder C.B."/>
            <person name="Miyauchi S."/>
            <person name="Viragh M."/>
            <person name="Kuo A."/>
            <person name="Thoen E."/>
            <person name="Andreopoulos B."/>
            <person name="Lu D."/>
            <person name="Skrede I."/>
            <person name="Drula E."/>
            <person name="Henrissat B."/>
            <person name="Morin E."/>
            <person name="Kohler A."/>
            <person name="Barry K."/>
            <person name="LaButti K."/>
            <person name="Morin E."/>
            <person name="Salamov A."/>
            <person name="Lipzen A."/>
            <person name="Mereny Z."/>
            <person name="Hegedus B."/>
            <person name="Baldrian P."/>
            <person name="Stursova M."/>
            <person name="Weitz H."/>
            <person name="Taylor A."/>
            <person name="Grigoriev I.V."/>
            <person name="Nagy L.G."/>
            <person name="Martin F."/>
            <person name="Kauserud H."/>
        </authorList>
    </citation>
    <scope>NUCLEOTIDE SEQUENCE</scope>
    <source>
        <strain evidence="2">CBHHK002</strain>
    </source>
</reference>
<accession>A0AAD6YYS0</accession>
<feature type="compositionally biased region" description="Basic residues" evidence="1">
    <location>
        <begin position="358"/>
        <end position="378"/>
    </location>
</feature>
<dbReference type="AlphaFoldDB" id="A0AAD6YYS0"/>
<proteinExistence type="predicted"/>
<dbReference type="EMBL" id="JARIHO010000137">
    <property type="protein sequence ID" value="KAJ7301345.1"/>
    <property type="molecule type" value="Genomic_DNA"/>
</dbReference>
<feature type="region of interest" description="Disordered" evidence="1">
    <location>
        <begin position="350"/>
        <end position="394"/>
    </location>
</feature>
<feature type="region of interest" description="Disordered" evidence="1">
    <location>
        <begin position="1"/>
        <end position="31"/>
    </location>
</feature>
<feature type="region of interest" description="Disordered" evidence="1">
    <location>
        <begin position="521"/>
        <end position="569"/>
    </location>
</feature>
<feature type="compositionally biased region" description="Basic and acidic residues" evidence="1">
    <location>
        <begin position="533"/>
        <end position="553"/>
    </location>
</feature>
<sequence>MPKEPTLSAHAARNPSQPVQQPRKRQSDATKATRALLVEQRHEQNLALDADLEEHHAKQEELIETLALKYGRAEEYMRTLVCNGASTATNAGSIRRTQSSMSTATRLGRELTPSALEGGPSNVRDVQDEMSGEEYKHIKDSLSKEDLARLRTQLQDYRDTKHHGVRATNKSCQLDAVQTANHVGEVLRNLHLRTGVAAFAIFTRGDPDDAAKPHIVDSDDASRFFIDVLKMSPLDAVCKMEQWACTRDTMDVDANTADAVRSQITEMANDGLRKIKNRQKPVTEWSNFRLKMMHELGVEMAGWPSNIEIKPPSKLCADDARRICDLMRTGAIHWVTLTASQCAEVAQEMEAERAAGTSKKRKRSKKDHPHGPRAKKSAANKGTKGEAGSPVAAVSTPASEASVASSAPAFGGGVSTSTVDAAFGPGFDLNFDFSFLDHPSFAHQLPAKEEVLQLNTSNLDHDNWGFGGLGANSPFVNAHGANGSLLSFNGDDEVFPAALVLPNVNTATTASTSSTSVFSIATNTTANKKRKRSGNDGGEKRPHKTHSDKDKPRGPRKSTTNMATANAAA</sequence>
<name>A0AAD6YYS0_9AGAR</name>